<feature type="domain" description="DUF11" evidence="2">
    <location>
        <begin position="536"/>
        <end position="644"/>
    </location>
</feature>
<evidence type="ECO:0000259" key="3">
    <source>
        <dbReference type="Pfam" id="PF24346"/>
    </source>
</evidence>
<keyword evidence="1" id="KW-0732">Signal</keyword>
<dbReference type="KEGG" id="fse:DI487_04065"/>
<dbReference type="PANTHER" id="PTHR34819">
    <property type="entry name" value="LARGE CYSTEINE-RICH PERIPLASMIC PROTEIN OMCB"/>
    <property type="match status" value="1"/>
</dbReference>
<dbReference type="InterPro" id="IPR047589">
    <property type="entry name" value="DUF11_rpt"/>
</dbReference>
<feature type="domain" description="DUF7507" evidence="3">
    <location>
        <begin position="651"/>
        <end position="747"/>
    </location>
</feature>
<accession>A0A2U8QSL1</accession>
<dbReference type="InterPro" id="IPR026341">
    <property type="entry name" value="T9SS_type_B"/>
</dbReference>
<feature type="domain" description="DUF11" evidence="2">
    <location>
        <begin position="773"/>
        <end position="878"/>
    </location>
</feature>
<dbReference type="InterPro" id="IPR055354">
    <property type="entry name" value="DUF7507"/>
</dbReference>
<dbReference type="AlphaFoldDB" id="A0A2U8QSL1"/>
<dbReference type="InterPro" id="IPR013783">
    <property type="entry name" value="Ig-like_fold"/>
</dbReference>
<dbReference type="Pfam" id="PF13585">
    <property type="entry name" value="CHU_C"/>
    <property type="match status" value="1"/>
</dbReference>
<gene>
    <name evidence="4" type="ORF">DI487_04065</name>
</gene>
<protein>
    <recommendedName>
        <fullName evidence="6">DUF11 domain-containing protein</fullName>
    </recommendedName>
</protein>
<proteinExistence type="predicted"/>
<evidence type="ECO:0000259" key="2">
    <source>
        <dbReference type="Pfam" id="PF01345"/>
    </source>
</evidence>
<feature type="chain" id="PRO_5015911347" description="DUF11 domain-containing protein" evidence="1">
    <location>
        <begin position="31"/>
        <end position="1056"/>
    </location>
</feature>
<reference evidence="4 5" key="1">
    <citation type="submission" date="2018-05" db="EMBL/GenBank/DDBJ databases">
        <title>Flavobacterium sp. MEBiC07310.</title>
        <authorList>
            <person name="Baek K."/>
        </authorList>
    </citation>
    <scope>NUCLEOTIDE SEQUENCE [LARGE SCALE GENOMIC DNA]</scope>
    <source>
        <strain evidence="4 5">MEBiC07310</strain>
    </source>
</reference>
<dbReference type="NCBIfam" id="TIGR04131">
    <property type="entry name" value="Bac_Flav_CTERM"/>
    <property type="match status" value="1"/>
</dbReference>
<organism evidence="4 5">
    <name type="scientific">Flavobacterium sediminis</name>
    <dbReference type="NCBI Taxonomy" id="2201181"/>
    <lineage>
        <taxon>Bacteria</taxon>
        <taxon>Pseudomonadati</taxon>
        <taxon>Bacteroidota</taxon>
        <taxon>Flavobacteriia</taxon>
        <taxon>Flavobacteriales</taxon>
        <taxon>Flavobacteriaceae</taxon>
        <taxon>Flavobacterium</taxon>
    </lineage>
</organism>
<dbReference type="InterPro" id="IPR051172">
    <property type="entry name" value="Chlamydia_OmcB"/>
</dbReference>
<dbReference type="PANTHER" id="PTHR34819:SF3">
    <property type="entry name" value="CELL SURFACE PROTEIN"/>
    <property type="match status" value="1"/>
</dbReference>
<dbReference type="InterPro" id="IPR001434">
    <property type="entry name" value="OmcB-like_DUF11"/>
</dbReference>
<dbReference type="Gene3D" id="2.60.40.10">
    <property type="entry name" value="Immunoglobulins"/>
    <property type="match status" value="1"/>
</dbReference>
<evidence type="ECO:0000313" key="4">
    <source>
        <dbReference type="EMBL" id="AWM13128.1"/>
    </source>
</evidence>
<dbReference type="NCBIfam" id="TIGR01451">
    <property type="entry name" value="B_ant_repeat"/>
    <property type="match status" value="3"/>
</dbReference>
<dbReference type="EMBL" id="CP029463">
    <property type="protein sequence ID" value="AWM13128.1"/>
    <property type="molecule type" value="Genomic_DNA"/>
</dbReference>
<keyword evidence="5" id="KW-1185">Reference proteome</keyword>
<evidence type="ECO:0000256" key="1">
    <source>
        <dbReference type="SAM" id="SignalP"/>
    </source>
</evidence>
<dbReference type="OrthoDB" id="9805017at2"/>
<dbReference type="Proteomes" id="UP000245429">
    <property type="component" value="Chromosome"/>
</dbReference>
<name>A0A2U8QSL1_9FLAO</name>
<dbReference type="Pfam" id="PF24346">
    <property type="entry name" value="DUF7507"/>
    <property type="match status" value="1"/>
</dbReference>
<sequence length="1056" mass="112505">MLIKHTNLLTKGSMKKIFLFVFFMASYCMTAQYASVHYIAPSPWQYWSNANEIVVSTKEAGTVSVELRKSDGTFITTFNVTANNPVSYRFLGSANSLSRNNTGTNYSDRGLIVSASAPVLVNMRNIASDTSGTSNLNIKGNASLVSFGDEGRGLEFRLGYYRSSYTGLATGNPIYSVMAINDNTTVTLNGVVMTSLNAGQSRLFTAAMGALLTADKAVVVNVGSYGDTPQTCGGNGEDGTVDQIAPVNVLGQQYIVVRGSGTSGAGANDPEQTTIVATQPGTSVQITNFNASGQQISTPLTYNLANAGSYQTVHHGDSNNQYSSSFIVSNNPIIVYSGTAVDCETDISTVMPIGGCSGTTNVITRKFIDYANGDLPYFGYILIESLTEPVYMNSQDIETLTGVPRVALGSTGFYMIRFNNNNIGNPLSIHIESLARLTTSIVQQGTGFSMSGFFSAFSDSPSPPAELSVDQCSTTLTTTSGMDPYQWFLDGQLIAGATSDTYVATETGNYSVRGERACGVTQLSAPVYVEINPCSDLEVNKTVASAQGDQAVFQIVASNLGLSNDTNVEVTDLLPDGYQYVSYTASAGSYDPVAGIWTVGDLDFGATETLLVTVTINPTGNHTNIAQISGTNTDTDQSNNSSQAIADYPTPDLQFSKESQFSVYYNIGDVIEYELVLENTGQIAINNIQVTDNNADLGSISPSAISVLNPGESVTVTAQHTVTLADIQAGEVVNQAIATADAPQGGTMAIVSDDPSTAADEDATVVAIQYLSDLEVVKTNNQTMYYSGTTTTYTITVTNNGPSDATQVVVSDPVPTGITDMSWQGNGQIGIGDLNDSIVVLSVGESVSYEVTIDIPVQFTGNLTNIVAVSSDVPDPNPDCPGCTDVDVECTTLGPTSLTADVIAGQFSDQAVVSAQASGSGNFVYWMDNGLLQYDGYFTNVPGGEHTIYVESVDGCGEVISVKVIVLNYPRFFTPNGDGYNDNWQLIGLEGQPDATAYIFDRYGKLLKQISTMSLGWDGIYNGHQLPSTDYWFKLIYRDPANNEMKEFRSHFSLKR</sequence>
<evidence type="ECO:0008006" key="6">
    <source>
        <dbReference type="Google" id="ProtNLM"/>
    </source>
</evidence>
<evidence type="ECO:0000313" key="5">
    <source>
        <dbReference type="Proteomes" id="UP000245429"/>
    </source>
</evidence>
<feature type="signal peptide" evidence="1">
    <location>
        <begin position="1"/>
        <end position="30"/>
    </location>
</feature>
<dbReference type="Pfam" id="PF01345">
    <property type="entry name" value="DUF11"/>
    <property type="match status" value="2"/>
</dbReference>